<keyword evidence="2" id="KW-0067">ATP-binding</keyword>
<dbReference type="PROSITE" id="PS51194">
    <property type="entry name" value="HELICASE_CTER"/>
    <property type="match status" value="1"/>
</dbReference>
<dbReference type="Pfam" id="PF00271">
    <property type="entry name" value="Helicase_C"/>
    <property type="match status" value="1"/>
</dbReference>
<keyword evidence="1" id="KW-0547">Nucleotide-binding</keyword>
<protein>
    <submittedName>
        <fullName evidence="5">DEAD/DEAH box helicase</fullName>
    </submittedName>
</protein>
<dbReference type="SMART" id="SM00490">
    <property type="entry name" value="HELICc"/>
    <property type="match status" value="1"/>
</dbReference>
<dbReference type="InterPro" id="IPR011545">
    <property type="entry name" value="DEAD/DEAH_box_helicase_dom"/>
</dbReference>
<dbReference type="InterPro" id="IPR001650">
    <property type="entry name" value="Helicase_C-like"/>
</dbReference>
<accession>A0ABV4X3F1</accession>
<gene>
    <name evidence="5" type="ORF">ACE1CC_10325</name>
</gene>
<dbReference type="GO" id="GO:0004386">
    <property type="term" value="F:helicase activity"/>
    <property type="evidence" value="ECO:0007669"/>
    <property type="project" value="UniProtKB-KW"/>
</dbReference>
<evidence type="ECO:0000313" key="6">
    <source>
        <dbReference type="Proteomes" id="UP001576774"/>
    </source>
</evidence>
<organism evidence="5 6">
    <name type="scientific">Floridaenema aerugineum BLCC-F46</name>
    <dbReference type="NCBI Taxonomy" id="3153654"/>
    <lineage>
        <taxon>Bacteria</taxon>
        <taxon>Bacillati</taxon>
        <taxon>Cyanobacteriota</taxon>
        <taxon>Cyanophyceae</taxon>
        <taxon>Oscillatoriophycideae</taxon>
        <taxon>Aerosakkonematales</taxon>
        <taxon>Aerosakkonemataceae</taxon>
        <taxon>Floridanema</taxon>
        <taxon>Floridanema aerugineum</taxon>
    </lineage>
</organism>
<evidence type="ECO:0000256" key="1">
    <source>
        <dbReference type="ARBA" id="ARBA00022741"/>
    </source>
</evidence>
<dbReference type="InterPro" id="IPR027417">
    <property type="entry name" value="P-loop_NTPase"/>
</dbReference>
<evidence type="ECO:0000256" key="2">
    <source>
        <dbReference type="ARBA" id="ARBA00022840"/>
    </source>
</evidence>
<comment type="caution">
    <text evidence="5">The sequence shown here is derived from an EMBL/GenBank/DDBJ whole genome shotgun (WGS) entry which is preliminary data.</text>
</comment>
<evidence type="ECO:0000313" key="5">
    <source>
        <dbReference type="EMBL" id="MFB2877270.1"/>
    </source>
</evidence>
<dbReference type="InterPro" id="IPR014001">
    <property type="entry name" value="Helicase_ATP-bd"/>
</dbReference>
<reference evidence="5 6" key="1">
    <citation type="submission" date="2024-09" db="EMBL/GenBank/DDBJ databases">
        <title>Floridaenema gen nov. (Aerosakkonemataceae, Aerosakkonematales ord. nov., Cyanobacteria) from benthic tropical and subtropical fresh waters, with the description of four new species.</title>
        <authorList>
            <person name="Moretto J.A."/>
            <person name="Berthold D.E."/>
            <person name="Lefler F.W."/>
            <person name="Huang I.-S."/>
            <person name="Laughinghouse H. IV."/>
        </authorList>
    </citation>
    <scope>NUCLEOTIDE SEQUENCE [LARGE SCALE GENOMIC DNA]</scope>
    <source>
        <strain evidence="5 6">BLCC-F46</strain>
    </source>
</reference>
<dbReference type="Pfam" id="PF09369">
    <property type="entry name" value="MZB"/>
    <property type="match status" value="1"/>
</dbReference>
<name>A0ABV4X3F1_9CYAN</name>
<sequence length="1751" mass="198200">MVVTPSGRSFRQGASIDNLVSQNILHPHLKKIAAYPHVYGHQETAIKEIVNGKTTIISTGTGSGKTECFLYPIISHCLQLRDVGTPPGIVAVIVYPMNALAEDQLGRLRELLAGSGITFGMYVGKTPEKAAEATGKRLPSGSSQEDYKAAIKKAQKNKETYTIYPPEERVSREEMRKEPPRILLTNVKQLELLLTRQRDIELFNQVQLKFLVFDEAHTFTGAAGAETACLIRRFRAFCGKTNSETTCIATSATIADPKQGKDVGRDFAARFFGVEKDKVVLVGEEYEPDMWATSRTIPPALAGKANVHLKNVLEALEAKEPGGIVRAIFQAMTGKEISLKNWQESLYEHLAANELVYQLSEVLKTPRLLTELIADLDRIIQRHVPETEVLLWLALGAASRKEERPLLRPVIHGFIRGVGGAVVTFPANKSNIPQLWLSAEDATNDSQSSELFRLPVTTCTNCGQHYFIHQVADFKFWEKDKLPSGGQLVENRVIWKPLSSERGGNRVILLDRLITTNDEEENKKDYPSSTTPIYFCRFCGTLHSTSLEKCDGCGRKGNFVKLLVVRQKVKTPGKITSCVTCQALGRLGVGGFREPTREVRAVTVSDVHVLAQNMIHHAEHRRLLVFADNRQDAAFQAGWMQDHARRYRLRSLMCDRIEQGAVSVGDLTAYLDDLLNQDEELSRSLIPEVWNVHRQEAEGVKHNEERKRFLRIQVLREITTGVKQRIGLEPWGRVQIQYAGLSPELPFIYKWSNLVGIPPQDLINGIAVLLDITRRGNILLDREGRIFSKYWQEGDFEIQRGYLPLLPGIPKALKLQRTGSDDKNRIQQWLSNKGDTLARQAATRWGIPKEIIPEFYEELWQLLNEDLKLLVPVTLTGWRNRPIANCTEVRQIDADKLRIAPHKGVYRCQICRRPHTRPTPKMVCMTWRCQGTLEIETENPDDYNLMVLDQQFAMIRPREHSAQVPAKDREIIETMFKGNSELINTLVCTPTLELGVNIGSLDAVLMRNVPPLPANYWQRAGRAGREHRMAVNLTYARQASHDRAYFNDPLKLLQGEILPPRFNLRNNLMVRKHVHAAVLTILQQLSRTGSNLNKIERQEIKEILDYCFPNQVKQYLFDEQGYVRSSPLSVDSLQPLINKHETAILNHVRACFCQGWPTEIQNIVSDSILLNYIQNTSNQLTEVIQTVWRRLQWALRKMKELDDVRQKKGTLDPDEEALRHRCNRLVKKLKGIQSRSKREAEGYDDTNTYSVLASEGFLPGYGLEVGSIVGTAQVPRHLGNISDFELPRVAAMALREYVPGNLIYANGHRFVPRFFHLEAQQQIIQFQIDVANEAITEIGVKVNNISLGLGAATIPAINICDVDLPHQSHITDEENYRFQLPVSIVGYEQNRHSGGKAYHWKDKTIQLRQSVHLRLVNIGVSSLVNSGNLGYPVCLVCGQSRSPLASEADREQFAKDHQERCSKPVESAGFFADVIADALTIQDCKNREEAYSIAEAIRFGASRVLDMELEDLQILAIAQPGLEKVDVLLYDPMPGGSGLLEQIIERWIDVTSAALDVVVRCPSACDTACIDCLFTYRNSYYHRYLNRHQAAEKINEWEHELIFSHDIPPQLPNTETPNSEKPVNDKETILQDMLIRAGFPTPICQKTIDLKKPLGITIPDFFYEDPDERTEGVCIYLDGMSKNLHGDPDRQQRDQTIRDQLRHENFEVIEITVGDLSDRGAIAKYFFRLGRILLGKQQAAAIRDYPDWFDV</sequence>
<proteinExistence type="predicted"/>
<keyword evidence="6" id="KW-1185">Reference proteome</keyword>
<dbReference type="Gene3D" id="3.40.50.300">
    <property type="entry name" value="P-loop containing nucleotide triphosphate hydrolases"/>
    <property type="match status" value="2"/>
</dbReference>
<dbReference type="PANTHER" id="PTHR47957">
    <property type="entry name" value="ATP-DEPENDENT HELICASE HRQ1"/>
    <property type="match status" value="1"/>
</dbReference>
<dbReference type="SMART" id="SM00487">
    <property type="entry name" value="DEXDc"/>
    <property type="match status" value="1"/>
</dbReference>
<dbReference type="RefSeq" id="WP_413270378.1">
    <property type="nucleotide sequence ID" value="NZ_JBHFNQ010000083.1"/>
</dbReference>
<feature type="domain" description="Helicase C-terminal" evidence="4">
    <location>
        <begin position="906"/>
        <end position="1070"/>
    </location>
</feature>
<dbReference type="Pfam" id="PF00270">
    <property type="entry name" value="DEAD"/>
    <property type="match status" value="2"/>
</dbReference>
<dbReference type="PROSITE" id="PS51192">
    <property type="entry name" value="HELICASE_ATP_BIND_1"/>
    <property type="match status" value="1"/>
</dbReference>
<dbReference type="PANTHER" id="PTHR47957:SF3">
    <property type="entry name" value="ATP-DEPENDENT HELICASE HRQ1"/>
    <property type="match status" value="1"/>
</dbReference>
<evidence type="ECO:0000259" key="4">
    <source>
        <dbReference type="PROSITE" id="PS51194"/>
    </source>
</evidence>
<dbReference type="Proteomes" id="UP001576774">
    <property type="component" value="Unassembled WGS sequence"/>
</dbReference>
<keyword evidence="5" id="KW-0378">Hydrolase</keyword>
<keyword evidence="5" id="KW-0347">Helicase</keyword>
<feature type="domain" description="Helicase ATP-binding" evidence="3">
    <location>
        <begin position="46"/>
        <end position="259"/>
    </location>
</feature>
<evidence type="ECO:0000259" key="3">
    <source>
        <dbReference type="PROSITE" id="PS51192"/>
    </source>
</evidence>
<dbReference type="InterPro" id="IPR018973">
    <property type="entry name" value="MZB"/>
</dbReference>
<dbReference type="EMBL" id="JBHFNQ010000083">
    <property type="protein sequence ID" value="MFB2877270.1"/>
    <property type="molecule type" value="Genomic_DNA"/>
</dbReference>
<dbReference type="SUPFAM" id="SSF52540">
    <property type="entry name" value="P-loop containing nucleoside triphosphate hydrolases"/>
    <property type="match status" value="2"/>
</dbReference>